<evidence type="ECO:0000313" key="3">
    <source>
        <dbReference type="Proteomes" id="UP000215509"/>
    </source>
</evidence>
<accession>A0A229UJI8</accession>
<protein>
    <submittedName>
        <fullName evidence="2">Methyltransferase type 11</fullName>
    </submittedName>
</protein>
<evidence type="ECO:0000259" key="1">
    <source>
        <dbReference type="Pfam" id="PF08241"/>
    </source>
</evidence>
<keyword evidence="2" id="KW-0808">Transferase</keyword>
<sequence>MNYLEMVSRLGLGSAHPGGFTATIDQLNRYQPITNEAILEIGCGTGRTACYLANKGYQVIAIDINPDNLDKAKKRAKEMGLHVDFLLADAHALPFPDETFEIILVESVTNFTQAKQSLTEYYRVLKPGGILYDREMFVRYSVPSETLSDFQSFFQMPSMMRKDEWSSLLTASGFVQIEFLEISDLNDEKLGQQFEYPDDYQFIDEGVLLDNEIMECAIRSSNMIIDNKEYLEFGIMRATKG</sequence>
<dbReference type="PANTHER" id="PTHR43591">
    <property type="entry name" value="METHYLTRANSFERASE"/>
    <property type="match status" value="1"/>
</dbReference>
<dbReference type="Gene3D" id="3.40.50.150">
    <property type="entry name" value="Vaccinia Virus protein VP39"/>
    <property type="match status" value="1"/>
</dbReference>
<gene>
    <name evidence="2" type="ORF">CF651_28000</name>
</gene>
<dbReference type="InterPro" id="IPR029063">
    <property type="entry name" value="SAM-dependent_MTases_sf"/>
</dbReference>
<dbReference type="RefSeq" id="WP_094018156.1">
    <property type="nucleotide sequence ID" value="NZ_NMQW01000052.1"/>
</dbReference>
<dbReference type="AlphaFoldDB" id="A0A229UJI8"/>
<dbReference type="CDD" id="cd02440">
    <property type="entry name" value="AdoMet_MTases"/>
    <property type="match status" value="1"/>
</dbReference>
<evidence type="ECO:0000313" key="2">
    <source>
        <dbReference type="EMBL" id="OXM83059.1"/>
    </source>
</evidence>
<reference evidence="2 3" key="1">
    <citation type="submission" date="2017-07" db="EMBL/GenBank/DDBJ databases">
        <title>Genome sequencing and assembly of Paenibacillus rigui.</title>
        <authorList>
            <person name="Mayilraj S."/>
        </authorList>
    </citation>
    <scope>NUCLEOTIDE SEQUENCE [LARGE SCALE GENOMIC DNA]</scope>
    <source>
        <strain evidence="2 3">JCM 16352</strain>
    </source>
</reference>
<dbReference type="Pfam" id="PF08241">
    <property type="entry name" value="Methyltransf_11"/>
    <property type="match status" value="1"/>
</dbReference>
<dbReference type="InterPro" id="IPR013216">
    <property type="entry name" value="Methyltransf_11"/>
</dbReference>
<keyword evidence="3" id="KW-1185">Reference proteome</keyword>
<dbReference type="EMBL" id="NMQW01000052">
    <property type="protein sequence ID" value="OXM83059.1"/>
    <property type="molecule type" value="Genomic_DNA"/>
</dbReference>
<dbReference type="Proteomes" id="UP000215509">
    <property type="component" value="Unassembled WGS sequence"/>
</dbReference>
<dbReference type="SUPFAM" id="SSF53335">
    <property type="entry name" value="S-adenosyl-L-methionine-dependent methyltransferases"/>
    <property type="match status" value="1"/>
</dbReference>
<proteinExistence type="predicted"/>
<keyword evidence="2" id="KW-0489">Methyltransferase</keyword>
<comment type="caution">
    <text evidence="2">The sequence shown here is derived from an EMBL/GenBank/DDBJ whole genome shotgun (WGS) entry which is preliminary data.</text>
</comment>
<dbReference type="GO" id="GO:0008757">
    <property type="term" value="F:S-adenosylmethionine-dependent methyltransferase activity"/>
    <property type="evidence" value="ECO:0007669"/>
    <property type="project" value="InterPro"/>
</dbReference>
<organism evidence="2 3">
    <name type="scientific">Paenibacillus rigui</name>
    <dbReference type="NCBI Taxonomy" id="554312"/>
    <lineage>
        <taxon>Bacteria</taxon>
        <taxon>Bacillati</taxon>
        <taxon>Bacillota</taxon>
        <taxon>Bacilli</taxon>
        <taxon>Bacillales</taxon>
        <taxon>Paenibacillaceae</taxon>
        <taxon>Paenibacillus</taxon>
    </lineage>
</organism>
<dbReference type="OrthoDB" id="43862at2"/>
<dbReference type="GO" id="GO:0032259">
    <property type="term" value="P:methylation"/>
    <property type="evidence" value="ECO:0007669"/>
    <property type="project" value="UniProtKB-KW"/>
</dbReference>
<feature type="domain" description="Methyltransferase type 11" evidence="1">
    <location>
        <begin position="39"/>
        <end position="132"/>
    </location>
</feature>
<name>A0A229UJI8_9BACL</name>